<reference evidence="2" key="1">
    <citation type="journal article" date="2019" name="Int. J. Syst. Evol. Microbiol.">
        <title>The Global Catalogue of Microorganisms (GCM) 10K type strain sequencing project: providing services to taxonomists for standard genome sequencing and annotation.</title>
        <authorList>
            <consortium name="The Broad Institute Genomics Platform"/>
            <consortium name="The Broad Institute Genome Sequencing Center for Infectious Disease"/>
            <person name="Wu L."/>
            <person name="Ma J."/>
        </authorList>
    </citation>
    <scope>NUCLEOTIDE SEQUENCE [LARGE SCALE GENOMIC DNA]</scope>
    <source>
        <strain evidence="2">JCM 18283</strain>
    </source>
</reference>
<organism evidence="1 2">
    <name type="scientific">Mucilaginibacter defluvii</name>
    <dbReference type="NCBI Taxonomy" id="1196019"/>
    <lineage>
        <taxon>Bacteria</taxon>
        <taxon>Pseudomonadati</taxon>
        <taxon>Bacteroidota</taxon>
        <taxon>Sphingobacteriia</taxon>
        <taxon>Sphingobacteriales</taxon>
        <taxon>Sphingobacteriaceae</taxon>
        <taxon>Mucilaginibacter</taxon>
    </lineage>
</organism>
<gene>
    <name evidence="1" type="ORF">GCM10023313_40740</name>
</gene>
<sequence length="50" mass="5760">MAVFYNISIKNDGNTECNTDSQYHIDYLKVNESGIALRVDHLDDYNPPKQ</sequence>
<proteinExistence type="predicted"/>
<name>A0ABP9GGB2_9SPHI</name>
<dbReference type="EMBL" id="BAABJI010000004">
    <property type="protein sequence ID" value="GAA4931580.1"/>
    <property type="molecule type" value="Genomic_DNA"/>
</dbReference>
<dbReference type="Proteomes" id="UP001501436">
    <property type="component" value="Unassembled WGS sequence"/>
</dbReference>
<evidence type="ECO:0000313" key="1">
    <source>
        <dbReference type="EMBL" id="GAA4931580.1"/>
    </source>
</evidence>
<comment type="caution">
    <text evidence="1">The sequence shown here is derived from an EMBL/GenBank/DDBJ whole genome shotgun (WGS) entry which is preliminary data.</text>
</comment>
<protein>
    <submittedName>
        <fullName evidence="1">Uncharacterized protein</fullName>
    </submittedName>
</protein>
<accession>A0ABP9GGB2</accession>
<evidence type="ECO:0000313" key="2">
    <source>
        <dbReference type="Proteomes" id="UP001501436"/>
    </source>
</evidence>
<keyword evidence="2" id="KW-1185">Reference proteome</keyword>